<feature type="region of interest" description="Disordered" evidence="1">
    <location>
        <begin position="1"/>
        <end position="24"/>
    </location>
</feature>
<evidence type="ECO:0000313" key="4">
    <source>
        <dbReference type="Proteomes" id="UP000319731"/>
    </source>
</evidence>
<evidence type="ECO:0000313" key="3">
    <source>
        <dbReference type="EMBL" id="TPX35954.1"/>
    </source>
</evidence>
<sequence length="217" mass="24210">MTLKKTFHELFGDDSDDEPAPSPPIPTTFTEIPGLHLYRDHLPQPLLNRLLITVRAMLNPSEGRNQAMLFGNFPPDMSELADICKPLLPTSLRERQPAFNQSIVNHYEPGEGLAFHVDLMRFDDGIIVASLIGTCMFQFRRTCTCRPGGSVGCTCGRVGVDSDIVSVFLSAGDIILLTGKSRYDWEHGIRADLQDVHQGVTYTRVSRLSVTLRRHSE</sequence>
<dbReference type="Proteomes" id="UP000319731">
    <property type="component" value="Unassembled WGS sequence"/>
</dbReference>
<dbReference type="PROSITE" id="PS51471">
    <property type="entry name" value="FE2OG_OXY"/>
    <property type="match status" value="1"/>
</dbReference>
<gene>
    <name evidence="3" type="ORF">SmJEL517_g01721</name>
</gene>
<dbReference type="InterPro" id="IPR027450">
    <property type="entry name" value="AlkB-like"/>
</dbReference>
<dbReference type="EMBL" id="QEAO01000006">
    <property type="protein sequence ID" value="TPX35954.1"/>
    <property type="molecule type" value="Genomic_DNA"/>
</dbReference>
<proteinExistence type="predicted"/>
<evidence type="ECO:0000256" key="1">
    <source>
        <dbReference type="SAM" id="MobiDB-lite"/>
    </source>
</evidence>
<dbReference type="SUPFAM" id="SSF51197">
    <property type="entry name" value="Clavaminate synthase-like"/>
    <property type="match status" value="1"/>
</dbReference>
<dbReference type="InterPro" id="IPR032870">
    <property type="entry name" value="ALKBH7-like"/>
</dbReference>
<comment type="caution">
    <text evidence="3">The sequence shown here is derived from an EMBL/GenBank/DDBJ whole genome shotgun (WGS) entry which is preliminary data.</text>
</comment>
<feature type="domain" description="Fe2OG dioxygenase" evidence="2">
    <location>
        <begin position="98"/>
        <end position="216"/>
    </location>
</feature>
<feature type="compositionally biased region" description="Basic and acidic residues" evidence="1">
    <location>
        <begin position="1"/>
        <end position="11"/>
    </location>
</feature>
<dbReference type="GO" id="GO:0006974">
    <property type="term" value="P:DNA damage response"/>
    <property type="evidence" value="ECO:0007669"/>
    <property type="project" value="InterPro"/>
</dbReference>
<protein>
    <recommendedName>
        <fullName evidence="2">Fe2OG dioxygenase domain-containing protein</fullName>
    </recommendedName>
</protein>
<dbReference type="PANTHER" id="PTHR21052:SF0">
    <property type="entry name" value="ALPHA-KETOGLUTARATE-DEPENDENT DIOXYGENASE ALKB HOMOLOG 7, MITOCHONDRIAL"/>
    <property type="match status" value="1"/>
</dbReference>
<dbReference type="GeneID" id="42002946"/>
<dbReference type="Pfam" id="PF13532">
    <property type="entry name" value="2OG-FeII_Oxy_2"/>
    <property type="match status" value="1"/>
</dbReference>
<reference evidence="3 4" key="1">
    <citation type="journal article" date="2019" name="Sci. Rep.">
        <title>Comparative genomics of chytrid fungi reveal insights into the obligate biotrophic and pathogenic lifestyle of Synchytrium endobioticum.</title>
        <authorList>
            <person name="van de Vossenberg B.T.L.H."/>
            <person name="Warris S."/>
            <person name="Nguyen H.D.T."/>
            <person name="van Gent-Pelzer M.P.E."/>
            <person name="Joly D.L."/>
            <person name="van de Geest H.C."/>
            <person name="Bonants P.J.M."/>
            <person name="Smith D.S."/>
            <person name="Levesque C.A."/>
            <person name="van der Lee T.A.J."/>
        </authorList>
    </citation>
    <scope>NUCLEOTIDE SEQUENCE [LARGE SCALE GENOMIC DNA]</scope>
    <source>
        <strain evidence="3 4">JEL517</strain>
    </source>
</reference>
<dbReference type="RefSeq" id="XP_031026339.1">
    <property type="nucleotide sequence ID" value="XM_031167649.1"/>
</dbReference>
<dbReference type="InterPro" id="IPR037151">
    <property type="entry name" value="AlkB-like_sf"/>
</dbReference>
<keyword evidence="4" id="KW-1185">Reference proteome</keyword>
<dbReference type="Gene3D" id="2.60.120.590">
    <property type="entry name" value="Alpha-ketoglutarate-dependent dioxygenase AlkB-like"/>
    <property type="match status" value="1"/>
</dbReference>
<name>A0A507CDF7_9FUNG</name>
<dbReference type="InterPro" id="IPR005123">
    <property type="entry name" value="Oxoglu/Fe-dep_dioxygenase_dom"/>
</dbReference>
<organism evidence="3 4">
    <name type="scientific">Synchytrium microbalum</name>
    <dbReference type="NCBI Taxonomy" id="1806994"/>
    <lineage>
        <taxon>Eukaryota</taxon>
        <taxon>Fungi</taxon>
        <taxon>Fungi incertae sedis</taxon>
        <taxon>Chytridiomycota</taxon>
        <taxon>Chytridiomycota incertae sedis</taxon>
        <taxon>Chytridiomycetes</taxon>
        <taxon>Synchytriales</taxon>
        <taxon>Synchytriaceae</taxon>
        <taxon>Synchytrium</taxon>
    </lineage>
</organism>
<evidence type="ECO:0000259" key="2">
    <source>
        <dbReference type="PROSITE" id="PS51471"/>
    </source>
</evidence>
<dbReference type="GO" id="GO:0005759">
    <property type="term" value="C:mitochondrial matrix"/>
    <property type="evidence" value="ECO:0007669"/>
    <property type="project" value="TreeGrafter"/>
</dbReference>
<dbReference type="OrthoDB" id="412814at2759"/>
<dbReference type="GO" id="GO:0006631">
    <property type="term" value="P:fatty acid metabolic process"/>
    <property type="evidence" value="ECO:0007669"/>
    <property type="project" value="TreeGrafter"/>
</dbReference>
<dbReference type="PANTHER" id="PTHR21052">
    <property type="entry name" value="SPERMATOGENESIS ASSOCIATED 11-RELATED"/>
    <property type="match status" value="1"/>
</dbReference>
<accession>A0A507CDF7</accession>
<dbReference type="AlphaFoldDB" id="A0A507CDF7"/>